<feature type="domain" description="YheO-like" evidence="1">
    <location>
        <begin position="33"/>
        <end position="145"/>
    </location>
</feature>
<evidence type="ECO:0008006" key="5">
    <source>
        <dbReference type="Google" id="ProtNLM"/>
    </source>
</evidence>
<keyword evidence="4" id="KW-1185">Reference proteome</keyword>
<proteinExistence type="predicted"/>
<sequence>MKEASKENVDAKVDTFFISSKKGAISMENKEKLKRYIPLVHFIADVIGENCEVVLHDVTNPDESIIEVANGHLSGRKVGGHLTDLALKILQEKKYIDKHFISNYKGNSKNNQTFRSSSYFIKDEHNNIIGMLCVNIDISNMIKARDWLDSMIMSNTSMNEDVEKSHPNLELDLSENLEENLDSLLSSLITGVLLEYEVSPERMSPDEKMEVIKKLNDKGVFLLKGGVSEVAKHLKASEATIYRYLNKVK</sequence>
<dbReference type="PANTHER" id="PTHR35568">
    <property type="entry name" value="TRANSCRIPTIONAL REGULATOR DAUR"/>
    <property type="match status" value="1"/>
</dbReference>
<feature type="domain" description="Transcriptional regulator DauR-like HTH" evidence="2">
    <location>
        <begin position="185"/>
        <end position="246"/>
    </location>
</feature>
<gene>
    <name evidence="3" type="ORF">BACCIP111899_03289</name>
</gene>
<dbReference type="RefSeq" id="WP_230576069.1">
    <property type="nucleotide sequence ID" value="NZ_CAKJTI010000021.1"/>
</dbReference>
<dbReference type="InterPro" id="IPR013559">
    <property type="entry name" value="YheO"/>
</dbReference>
<dbReference type="Pfam" id="PF08348">
    <property type="entry name" value="PAS_6"/>
    <property type="match status" value="1"/>
</dbReference>
<name>A0ABM8YE34_9BACI</name>
<dbReference type="Pfam" id="PF13309">
    <property type="entry name" value="HTH_22"/>
    <property type="match status" value="1"/>
</dbReference>
<protein>
    <recommendedName>
        <fullName evidence="5">YheO-like PAS domain protein</fullName>
    </recommendedName>
</protein>
<organism evidence="3 4">
    <name type="scientific">Bacillus rhizoplanae</name>
    <dbReference type="NCBI Taxonomy" id="2880966"/>
    <lineage>
        <taxon>Bacteria</taxon>
        <taxon>Bacillati</taxon>
        <taxon>Bacillota</taxon>
        <taxon>Bacilli</taxon>
        <taxon>Bacillales</taxon>
        <taxon>Bacillaceae</taxon>
        <taxon>Bacillus</taxon>
    </lineage>
</organism>
<dbReference type="InterPro" id="IPR039445">
    <property type="entry name" value="DauR-like_HTH"/>
</dbReference>
<evidence type="ECO:0000313" key="4">
    <source>
        <dbReference type="Proteomes" id="UP000789423"/>
    </source>
</evidence>
<dbReference type="InterPro" id="IPR039446">
    <property type="entry name" value="DauR-like"/>
</dbReference>
<dbReference type="EMBL" id="CAKJTI010000021">
    <property type="protein sequence ID" value="CAG9614062.1"/>
    <property type="molecule type" value="Genomic_DNA"/>
</dbReference>
<comment type="caution">
    <text evidence="3">The sequence shown here is derived from an EMBL/GenBank/DDBJ whole genome shotgun (WGS) entry which is preliminary data.</text>
</comment>
<dbReference type="PANTHER" id="PTHR35568:SF1">
    <property type="entry name" value="TRANSCRIPTIONAL REGULATOR DAUR"/>
    <property type="match status" value="1"/>
</dbReference>
<evidence type="ECO:0000259" key="1">
    <source>
        <dbReference type="Pfam" id="PF08348"/>
    </source>
</evidence>
<reference evidence="3 4" key="1">
    <citation type="submission" date="2021-10" db="EMBL/GenBank/DDBJ databases">
        <authorList>
            <person name="Criscuolo A."/>
        </authorList>
    </citation>
    <scope>NUCLEOTIDE SEQUENCE [LARGE SCALE GENOMIC DNA]</scope>
    <source>
        <strain evidence="4">CIP 111899</strain>
    </source>
</reference>
<dbReference type="Proteomes" id="UP000789423">
    <property type="component" value="Unassembled WGS sequence"/>
</dbReference>
<evidence type="ECO:0000313" key="3">
    <source>
        <dbReference type="EMBL" id="CAG9614062.1"/>
    </source>
</evidence>
<evidence type="ECO:0000259" key="2">
    <source>
        <dbReference type="Pfam" id="PF13309"/>
    </source>
</evidence>
<accession>A0ABM8YE34</accession>